<keyword evidence="15" id="KW-0282">Flagellum</keyword>
<dbReference type="GO" id="GO:0044780">
    <property type="term" value="P:bacterial-type flagellum assembly"/>
    <property type="evidence" value="ECO:0007669"/>
    <property type="project" value="InterPro"/>
</dbReference>
<keyword evidence="8 13" id="KW-0653">Protein transport</keyword>
<keyword evidence="17" id="KW-1185">Reference proteome</keyword>
<evidence type="ECO:0000256" key="11">
    <source>
        <dbReference type="ARBA" id="ARBA00023225"/>
    </source>
</evidence>
<keyword evidence="6 13" id="KW-0812">Transmembrane</keyword>
<evidence type="ECO:0000256" key="3">
    <source>
        <dbReference type="ARBA" id="ARBA00021622"/>
    </source>
</evidence>
<feature type="region of interest" description="Disordered" evidence="14">
    <location>
        <begin position="1"/>
        <end position="25"/>
    </location>
</feature>
<evidence type="ECO:0000256" key="10">
    <source>
        <dbReference type="ARBA" id="ARBA00023136"/>
    </source>
</evidence>
<evidence type="ECO:0000256" key="8">
    <source>
        <dbReference type="ARBA" id="ARBA00022927"/>
    </source>
</evidence>
<feature type="transmembrane region" description="Helical" evidence="13">
    <location>
        <begin position="89"/>
        <end position="118"/>
    </location>
</feature>
<feature type="compositionally biased region" description="Basic and acidic residues" evidence="14">
    <location>
        <begin position="1"/>
        <end position="23"/>
    </location>
</feature>
<dbReference type="RefSeq" id="WP_138590517.1">
    <property type="nucleotide sequence ID" value="NZ_PNBW01000048.1"/>
</dbReference>
<reference evidence="15" key="3">
    <citation type="submission" date="2019-09" db="EMBL/GenBank/DDBJ databases">
        <title>Co-occurence of chitin degradation, pigmentation and bioactivity in marine Pseudoalteromonas.</title>
        <authorList>
            <person name="Sonnenschein E.C."/>
            <person name="Bech P.K."/>
        </authorList>
    </citation>
    <scope>NUCLEOTIDE SEQUENCE</scope>
    <source>
        <strain evidence="15">S3790</strain>
    </source>
</reference>
<dbReference type="InterPro" id="IPR029025">
    <property type="entry name" value="T3SS_substrate_exporter_C"/>
</dbReference>
<evidence type="ECO:0000256" key="4">
    <source>
        <dbReference type="ARBA" id="ARBA00022448"/>
    </source>
</evidence>
<dbReference type="InterPro" id="IPR006136">
    <property type="entry name" value="FlhB"/>
</dbReference>
<keyword evidence="5 13" id="KW-1003">Cell membrane</keyword>
<evidence type="ECO:0000256" key="13">
    <source>
        <dbReference type="RuleBase" id="RU364091"/>
    </source>
</evidence>
<dbReference type="Proteomes" id="UP000307164">
    <property type="component" value="Unassembled WGS sequence"/>
</dbReference>
<dbReference type="EMBL" id="PNBW01000048">
    <property type="protein sequence ID" value="TMO74392.1"/>
    <property type="molecule type" value="Genomic_DNA"/>
</dbReference>
<dbReference type="OrthoDB" id="9807950at2"/>
<keyword evidence="4 13" id="KW-0813">Transport</keyword>
<dbReference type="SUPFAM" id="SSF160544">
    <property type="entry name" value="EscU C-terminal domain-like"/>
    <property type="match status" value="1"/>
</dbReference>
<dbReference type="InterPro" id="IPR006135">
    <property type="entry name" value="T3SS_substrate_exporter"/>
</dbReference>
<feature type="transmembrane region" description="Helical" evidence="13">
    <location>
        <begin position="189"/>
        <end position="211"/>
    </location>
</feature>
<evidence type="ECO:0000256" key="9">
    <source>
        <dbReference type="ARBA" id="ARBA00022989"/>
    </source>
</evidence>
<dbReference type="PRINTS" id="PR00950">
    <property type="entry name" value="TYPE3IMSPROT"/>
</dbReference>
<evidence type="ECO:0000313" key="18">
    <source>
        <dbReference type="Proteomes" id="UP000307217"/>
    </source>
</evidence>
<organism evidence="15 18">
    <name type="scientific">Pseudoalteromonas aurantia</name>
    <dbReference type="NCBI Taxonomy" id="43654"/>
    <lineage>
        <taxon>Bacteria</taxon>
        <taxon>Pseudomonadati</taxon>
        <taxon>Pseudomonadota</taxon>
        <taxon>Gammaproteobacteria</taxon>
        <taxon>Alteromonadales</taxon>
        <taxon>Pseudoalteromonadaceae</taxon>
        <taxon>Pseudoalteromonas</taxon>
    </lineage>
</organism>
<gene>
    <name evidence="13 15" type="primary">flhB</name>
    <name evidence="15" type="ORF">CWC19_04900</name>
    <name evidence="16" type="ORF">CWC20_10665</name>
</gene>
<dbReference type="PANTHER" id="PTHR30531:SF12">
    <property type="entry name" value="FLAGELLAR BIOSYNTHETIC PROTEIN FLHB"/>
    <property type="match status" value="1"/>
</dbReference>
<dbReference type="AlphaFoldDB" id="A0A5S3VC94"/>
<dbReference type="Proteomes" id="UP000307217">
    <property type="component" value="Unassembled WGS sequence"/>
</dbReference>
<name>A0A5S3VC94_9GAMM</name>
<comment type="caution">
    <text evidence="15">The sequence shown here is derived from an EMBL/GenBank/DDBJ whole genome shotgun (WGS) entry which is preliminary data.</text>
</comment>
<keyword evidence="11 13" id="KW-1006">Bacterial flagellum protein export</keyword>
<dbReference type="NCBIfam" id="TIGR00328">
    <property type="entry name" value="flhB"/>
    <property type="match status" value="1"/>
</dbReference>
<dbReference type="GO" id="GO:0005886">
    <property type="term" value="C:plasma membrane"/>
    <property type="evidence" value="ECO:0007669"/>
    <property type="project" value="UniProtKB-SubCell"/>
</dbReference>
<evidence type="ECO:0000313" key="15">
    <source>
        <dbReference type="EMBL" id="TMO69507.1"/>
    </source>
</evidence>
<dbReference type="PANTHER" id="PTHR30531">
    <property type="entry name" value="FLAGELLAR BIOSYNTHETIC PROTEIN FLHB"/>
    <property type="match status" value="1"/>
</dbReference>
<feature type="transmembrane region" description="Helical" evidence="13">
    <location>
        <begin position="149"/>
        <end position="169"/>
    </location>
</feature>
<keyword evidence="9 13" id="KW-1133">Transmembrane helix</keyword>
<dbReference type="FunFam" id="3.40.1690.10:FF:000001">
    <property type="entry name" value="Flagellar biosynthetic protein FlhB"/>
    <property type="match status" value="1"/>
</dbReference>
<keyword evidence="7 13" id="KW-1005">Bacterial flagellum biogenesis</keyword>
<dbReference type="Gene3D" id="3.40.1690.10">
    <property type="entry name" value="secretion proteins EscU"/>
    <property type="match status" value="1"/>
</dbReference>
<keyword evidence="15" id="KW-0969">Cilium</keyword>
<reference evidence="17 18" key="2">
    <citation type="submission" date="2019-06" db="EMBL/GenBank/DDBJ databases">
        <title>Co-occurence of chitin degradation, pigmentation and bioactivity in marine Pseudoalteromonas.</title>
        <authorList>
            <person name="Sonnenschein E.C."/>
            <person name="Bech P.K."/>
        </authorList>
    </citation>
    <scope>NUCLEOTIDE SEQUENCE [LARGE SCALE GENOMIC DNA]</scope>
    <source>
        <strain evidence="18">S3790</strain>
        <strain evidence="16 17">S3895</strain>
    </source>
</reference>
<evidence type="ECO:0000256" key="7">
    <source>
        <dbReference type="ARBA" id="ARBA00022795"/>
    </source>
</evidence>
<sequence>MAEDSGQEKTEEPTGKKIEESRKKGQVARSKELGTTFVLIFSAISLLMYGPAIGKGLYNIMGRALTLNRNETYDTTKMFSIWGEMFSELIFPMSMFVFIIVIAAFIGNTLLGGFNFSWQAAAPKASKMSPAKGIKRMLGPQAGIELIKALLKFVLVAGFAIFLINTFFYEILHLSVEQVPSSIVHALEILAWMFLALSCTLIIISAIDAPYQSYNHHKQLKMTLQEVKDEYKNSEGDPQIKARIRRTQREMSQRRMMQDVPDADVIVTNPTHYSVALKYDTEKAGAPIVIAKGVDELAMQIRKVAIGNEVPIVESPVLTRSLYHTTEVGHQIPDQLFTAVAQVLAYVFQLKRFQKGRGKRPIGLSDDLPIPNELKH</sequence>
<dbReference type="Gene3D" id="6.10.250.2080">
    <property type="match status" value="1"/>
</dbReference>
<accession>A0A5S3VC94</accession>
<evidence type="ECO:0000256" key="1">
    <source>
        <dbReference type="ARBA" id="ARBA00004651"/>
    </source>
</evidence>
<evidence type="ECO:0000313" key="17">
    <source>
        <dbReference type="Proteomes" id="UP000307164"/>
    </source>
</evidence>
<evidence type="ECO:0000256" key="2">
    <source>
        <dbReference type="ARBA" id="ARBA00010690"/>
    </source>
</evidence>
<evidence type="ECO:0000256" key="12">
    <source>
        <dbReference type="ARBA" id="ARBA00025078"/>
    </source>
</evidence>
<feature type="transmembrane region" description="Helical" evidence="13">
    <location>
        <begin position="33"/>
        <end position="53"/>
    </location>
</feature>
<dbReference type="Pfam" id="PF01312">
    <property type="entry name" value="Bac_export_2"/>
    <property type="match status" value="1"/>
</dbReference>
<keyword evidence="15" id="KW-0966">Cell projection</keyword>
<dbReference type="EMBL" id="PNBX01000015">
    <property type="protein sequence ID" value="TMO69507.1"/>
    <property type="molecule type" value="Genomic_DNA"/>
</dbReference>
<evidence type="ECO:0000313" key="16">
    <source>
        <dbReference type="EMBL" id="TMO74392.1"/>
    </source>
</evidence>
<reference evidence="17 18" key="1">
    <citation type="submission" date="2018-01" db="EMBL/GenBank/DDBJ databases">
        <authorList>
            <person name="Paulsen S."/>
            <person name="Gram L.K."/>
        </authorList>
    </citation>
    <scope>NUCLEOTIDE SEQUENCE [LARGE SCALE GENOMIC DNA]</scope>
    <source>
        <strain evidence="15 18">S3790</strain>
        <strain evidence="16 17">S3895</strain>
    </source>
</reference>
<protein>
    <recommendedName>
        <fullName evidence="3 13">Flagellar biosynthetic protein FlhB</fullName>
    </recommendedName>
</protein>
<comment type="subcellular location">
    <subcellularLocation>
        <location evidence="1">Cell membrane</location>
        <topology evidence="1">Multi-pass membrane protein</topology>
    </subcellularLocation>
</comment>
<evidence type="ECO:0000256" key="5">
    <source>
        <dbReference type="ARBA" id="ARBA00022475"/>
    </source>
</evidence>
<dbReference type="GO" id="GO:0009306">
    <property type="term" value="P:protein secretion"/>
    <property type="evidence" value="ECO:0007669"/>
    <property type="project" value="InterPro"/>
</dbReference>
<comment type="similarity">
    <text evidence="2 13">Belongs to the type III secretion exporter family.</text>
</comment>
<evidence type="ECO:0000256" key="6">
    <source>
        <dbReference type="ARBA" id="ARBA00022692"/>
    </source>
</evidence>
<keyword evidence="10 13" id="KW-0472">Membrane</keyword>
<comment type="function">
    <text evidence="12 13">Required for formation of the rod structure in the basal body of the flagellar apparatus. Together with FliI and FliH, may constitute the export apparatus of flagellin.</text>
</comment>
<evidence type="ECO:0000256" key="14">
    <source>
        <dbReference type="SAM" id="MobiDB-lite"/>
    </source>
</evidence>
<proteinExistence type="inferred from homology"/>